<sequence length="98" mass="11268">MKKGGIYLAHVTNPKALAKLEFYLVIIKRIPGRKSLVYKIDDKKKGIRLSNEYIALVKEQGKANWGWFFIDNGKVVSELPNINKVLDSIRSTFSKRFL</sequence>
<dbReference type="AlphaFoldDB" id="A0A1V9G6Z4"/>
<gene>
    <name evidence="1" type="ORF">A3860_13090</name>
</gene>
<evidence type="ECO:0000313" key="1">
    <source>
        <dbReference type="EMBL" id="OQP66421.1"/>
    </source>
</evidence>
<organism evidence="1 2">
    <name type="scientific">Niastella vici</name>
    <dbReference type="NCBI Taxonomy" id="1703345"/>
    <lineage>
        <taxon>Bacteria</taxon>
        <taxon>Pseudomonadati</taxon>
        <taxon>Bacteroidota</taxon>
        <taxon>Chitinophagia</taxon>
        <taxon>Chitinophagales</taxon>
        <taxon>Chitinophagaceae</taxon>
        <taxon>Niastella</taxon>
    </lineage>
</organism>
<dbReference type="EMBL" id="LVYD01000002">
    <property type="protein sequence ID" value="OQP66421.1"/>
    <property type="molecule type" value="Genomic_DNA"/>
</dbReference>
<name>A0A1V9G6Z4_9BACT</name>
<dbReference type="RefSeq" id="WP_081145362.1">
    <property type="nucleotide sequence ID" value="NZ_LVYD01000002.1"/>
</dbReference>
<accession>A0A1V9G6Z4</accession>
<comment type="caution">
    <text evidence="1">The sequence shown here is derived from an EMBL/GenBank/DDBJ whole genome shotgun (WGS) entry which is preliminary data.</text>
</comment>
<keyword evidence="2" id="KW-1185">Reference proteome</keyword>
<proteinExistence type="predicted"/>
<dbReference type="Proteomes" id="UP000192796">
    <property type="component" value="Unassembled WGS sequence"/>
</dbReference>
<protein>
    <submittedName>
        <fullName evidence="1">Uncharacterized protein</fullName>
    </submittedName>
</protein>
<evidence type="ECO:0000313" key="2">
    <source>
        <dbReference type="Proteomes" id="UP000192796"/>
    </source>
</evidence>
<reference evidence="1 2" key="1">
    <citation type="submission" date="2016-03" db="EMBL/GenBank/DDBJ databases">
        <title>Niastella vici sp. nov., isolated from farmland soil.</title>
        <authorList>
            <person name="Chen L."/>
            <person name="Wang D."/>
            <person name="Yang S."/>
            <person name="Wang G."/>
        </authorList>
    </citation>
    <scope>NUCLEOTIDE SEQUENCE [LARGE SCALE GENOMIC DNA]</scope>
    <source>
        <strain evidence="1 2">DJ57</strain>
    </source>
</reference>
<dbReference type="SUPFAM" id="SSF141739">
    <property type="entry name" value="MFPT repeat-like"/>
    <property type="match status" value="1"/>
</dbReference>